<keyword evidence="2" id="KW-1133">Transmembrane helix</keyword>
<sequence length="641" mass="66255">MVLSPRHARLLLGAIALGLAAVQFIPVFMGRALYEISLLSAHVGATTAIVYLMVGQSGRRKEGEGVPVLDLVCALLALACAVYFFRQGGRVAERIEGVDPVYTSDYVFGIVLILLLVEAARRIAGIVLAALAVLFIVYVFAGPYLPGPLAHSGMSLKRFIDLQVLSDQGIFGTPISASANMVFYFVIVGAFLERSGAGRLFVDLAYCATGRAWGGAAKAGVVSSGLFGTVSGSAVANVLMSGVVTIPLMRRTGFKANFAGAVEATASTGGQLAPPVMGAAAFILADIVGVSYGTVAYAAIVPAALFYLSLYVLVDSHARRHGLAPNKDLPLAESWRGFRERWHVLLPLVLMVYLLTSQYSLMRVGAVTMVAIIVVSWLRPVTRLGLKDIYAALVSGARSAAEVAVPSAVAGIIVGALVHTGMALHLERWLLDVAGSSLFVSLLGAMFLTLVFGMGMPTAAAYLVAAILVGPALQNLGVPPLEAHLFIFYFSVLSMVTPPVALAAYAAAGVSGGSLWTTGLISFGLAIPGFIIPFAFVSDPSLLLQGDALDIVRTVGTAVVGVCATAAASGGFALGRLSTPARAALFAGGVLLIVPDNASEIAGLVLLVLVMGWQLRFARGQAGAAGGGAAKPDACSETSTS</sequence>
<dbReference type="PANTHER" id="PTHR43849">
    <property type="entry name" value="BLL3936 PROTEIN"/>
    <property type="match status" value="1"/>
</dbReference>
<evidence type="ECO:0000313" key="4">
    <source>
        <dbReference type="EMBL" id="MCS0495545.1"/>
    </source>
</evidence>
<dbReference type="GO" id="GO:0005886">
    <property type="term" value="C:plasma membrane"/>
    <property type="evidence" value="ECO:0007669"/>
    <property type="project" value="UniProtKB-SubCell"/>
</dbReference>
<feature type="transmembrane region" description="Helical" evidence="2">
    <location>
        <begin position="558"/>
        <end position="577"/>
    </location>
</feature>
<dbReference type="GO" id="GO:0022857">
    <property type="term" value="F:transmembrane transporter activity"/>
    <property type="evidence" value="ECO:0007669"/>
    <property type="project" value="UniProtKB-UniRule"/>
</dbReference>
<comment type="subcellular location">
    <subcellularLocation>
        <location evidence="1">Cell inner membrane</location>
        <topology evidence="1">Multi-pass membrane protein</topology>
    </subcellularLocation>
</comment>
<keyword evidence="1" id="KW-1003">Cell membrane</keyword>
<comment type="function">
    <text evidence="1">Part of the tripartite ATP-independent periplasmic (TRAP) transport system.</text>
</comment>
<feature type="transmembrane region" description="Helical" evidence="2">
    <location>
        <begin position="485"/>
        <end position="508"/>
    </location>
</feature>
<keyword evidence="1" id="KW-0813">Transport</keyword>
<accession>A0A9X2T1X0</accession>
<evidence type="ECO:0000259" key="3">
    <source>
        <dbReference type="Pfam" id="PF06808"/>
    </source>
</evidence>
<keyword evidence="1" id="KW-0997">Cell inner membrane</keyword>
<evidence type="ECO:0000256" key="1">
    <source>
        <dbReference type="RuleBase" id="RU369079"/>
    </source>
</evidence>
<dbReference type="InterPro" id="IPR011853">
    <property type="entry name" value="TRAP_DctM-Dct_fused"/>
</dbReference>
<feature type="transmembrane region" description="Helical" evidence="2">
    <location>
        <begin position="170"/>
        <end position="192"/>
    </location>
</feature>
<reference evidence="4" key="1">
    <citation type="submission" date="2022-08" db="EMBL/GenBank/DDBJ databases">
        <authorList>
            <person name="Li F."/>
        </authorList>
    </citation>
    <scope>NUCLEOTIDE SEQUENCE</scope>
    <source>
        <strain evidence="4">MQZ15Z-1</strain>
    </source>
</reference>
<feature type="transmembrane region" description="Helical" evidence="2">
    <location>
        <begin position="514"/>
        <end position="537"/>
    </location>
</feature>
<dbReference type="AlphaFoldDB" id="A0A9X2T1X0"/>
<dbReference type="PANTHER" id="PTHR43849:SF2">
    <property type="entry name" value="BLL3936 PROTEIN"/>
    <property type="match status" value="1"/>
</dbReference>
<keyword evidence="2" id="KW-0472">Membrane</keyword>
<proteinExistence type="predicted"/>
<evidence type="ECO:0000313" key="5">
    <source>
        <dbReference type="Proteomes" id="UP001151088"/>
    </source>
</evidence>
<feature type="transmembrane region" description="Helical" evidence="2">
    <location>
        <begin position="296"/>
        <end position="314"/>
    </location>
</feature>
<dbReference type="Pfam" id="PF06808">
    <property type="entry name" value="DctM"/>
    <property type="match status" value="1"/>
</dbReference>
<feature type="transmembrane region" description="Helical" evidence="2">
    <location>
        <begin position="389"/>
        <end position="417"/>
    </location>
</feature>
<feature type="transmembrane region" description="Helical" evidence="2">
    <location>
        <begin position="429"/>
        <end position="453"/>
    </location>
</feature>
<gene>
    <name evidence="4" type="ORF">NVS89_10585</name>
</gene>
<feature type="transmembrane region" description="Helical" evidence="2">
    <location>
        <begin position="124"/>
        <end position="145"/>
    </location>
</feature>
<dbReference type="EMBL" id="JANTHZ010000003">
    <property type="protein sequence ID" value="MCS0495545.1"/>
    <property type="molecule type" value="Genomic_DNA"/>
</dbReference>
<evidence type="ECO:0000256" key="2">
    <source>
        <dbReference type="SAM" id="Phobius"/>
    </source>
</evidence>
<protein>
    <submittedName>
        <fullName evidence="4">TRAP transporter fused permease subunit</fullName>
    </submittedName>
</protein>
<name>A0A9X2T1X0_9HYPH</name>
<feature type="transmembrane region" description="Helical" evidence="2">
    <location>
        <begin position="100"/>
        <end position="117"/>
    </location>
</feature>
<feature type="transmembrane region" description="Helical" evidence="2">
    <location>
        <begin position="344"/>
        <end position="377"/>
    </location>
</feature>
<dbReference type="NCBIfam" id="TIGR02123">
    <property type="entry name" value="TRAP_fused"/>
    <property type="match status" value="1"/>
</dbReference>
<feature type="domain" description="TRAP C4-dicarboxylate transport system permease DctM subunit" evidence="3">
    <location>
        <begin position="112"/>
        <end position="545"/>
    </location>
</feature>
<feature type="transmembrane region" description="Helical" evidence="2">
    <location>
        <begin position="66"/>
        <end position="85"/>
    </location>
</feature>
<feature type="transmembrane region" description="Helical" evidence="2">
    <location>
        <begin position="583"/>
        <end position="610"/>
    </location>
</feature>
<feature type="transmembrane region" description="Helical" evidence="2">
    <location>
        <begin position="459"/>
        <end position="478"/>
    </location>
</feature>
<dbReference type="Proteomes" id="UP001151088">
    <property type="component" value="Unassembled WGS sequence"/>
</dbReference>
<organism evidence="4 5">
    <name type="scientific">Ancylobacter mangrovi</name>
    <dbReference type="NCBI Taxonomy" id="2972472"/>
    <lineage>
        <taxon>Bacteria</taxon>
        <taxon>Pseudomonadati</taxon>
        <taxon>Pseudomonadota</taxon>
        <taxon>Alphaproteobacteria</taxon>
        <taxon>Hyphomicrobiales</taxon>
        <taxon>Xanthobacteraceae</taxon>
        <taxon>Ancylobacter</taxon>
    </lineage>
</organism>
<keyword evidence="5" id="KW-1185">Reference proteome</keyword>
<comment type="caution">
    <text evidence="4">The sequence shown here is derived from an EMBL/GenBank/DDBJ whole genome shotgun (WGS) entry which is preliminary data.</text>
</comment>
<feature type="transmembrane region" description="Helical" evidence="2">
    <location>
        <begin position="34"/>
        <end position="54"/>
    </location>
</feature>
<dbReference type="RefSeq" id="WP_258732664.1">
    <property type="nucleotide sequence ID" value="NZ_JANTHZ010000003.1"/>
</dbReference>
<dbReference type="InterPro" id="IPR010656">
    <property type="entry name" value="DctM"/>
</dbReference>
<keyword evidence="2" id="KW-0812">Transmembrane</keyword>